<dbReference type="Gene3D" id="3.90.226.10">
    <property type="entry name" value="2-enoyl-CoA Hydratase, Chain A, domain 1"/>
    <property type="match status" value="1"/>
</dbReference>
<organism evidence="1 2">
    <name type="scientific">Cupriavidus metallidurans</name>
    <dbReference type="NCBI Taxonomy" id="119219"/>
    <lineage>
        <taxon>Bacteria</taxon>
        <taxon>Pseudomonadati</taxon>
        <taxon>Pseudomonadota</taxon>
        <taxon>Betaproteobacteria</taxon>
        <taxon>Burkholderiales</taxon>
        <taxon>Burkholderiaceae</taxon>
        <taxon>Cupriavidus</taxon>
    </lineage>
</organism>
<dbReference type="EMBL" id="CP037901">
    <property type="protein sequence ID" value="QBP12779.1"/>
    <property type="molecule type" value="Genomic_DNA"/>
</dbReference>
<dbReference type="GO" id="GO:0003824">
    <property type="term" value="F:catalytic activity"/>
    <property type="evidence" value="ECO:0007669"/>
    <property type="project" value="UniProtKB-ARBA"/>
</dbReference>
<name>A0A2L0X1M0_9BURK</name>
<sequence>MSDFLQIDREGPIAIVTMNRPETRNALSDDDVASAFVACCEAMNSDLSVRVMILTGAGPAFSSGGNLKTIRDTMGSGLGEPSMSRYAYRDSIQRIPLALYNLEVPVIAAVNGPAYGAGNDLTCMCDIRIAGERAVFAESFVKLGLTPGDGGAWLLPRVVGMSRACEMSFTGDPINAQQALAWGMVSRVVPDAELMPAALELARRIAVNSGPALRMTKRLIREGQHTRLDTLLEMSAAFQALAHHTAEHDSALDSALQRLSK</sequence>
<gene>
    <name evidence="1" type="ORF">DDF84_024200</name>
</gene>
<reference evidence="1 2" key="1">
    <citation type="submission" date="2019-03" db="EMBL/GenBank/DDBJ databases">
        <title>Comparative insights into the high quality Complete genome sequence of highly metal resistant Cupriavidus metallidurans strain BS1 isolated from a gold-copper mine.</title>
        <authorList>
            <person name="Mazhar H.S."/>
            <person name="Rensing C."/>
        </authorList>
    </citation>
    <scope>NUCLEOTIDE SEQUENCE [LARGE SCALE GENOMIC DNA]</scope>
    <source>
        <strain evidence="1 2">BS1</strain>
    </source>
</reference>
<protein>
    <submittedName>
        <fullName evidence="1">Crotonase/enoyl-CoA hydratase family protein</fullName>
    </submittedName>
</protein>
<proteinExistence type="predicted"/>
<dbReference type="OrthoDB" id="8524220at2"/>
<dbReference type="CDD" id="cd06558">
    <property type="entry name" value="crotonase-like"/>
    <property type="match status" value="1"/>
</dbReference>
<dbReference type="RefSeq" id="WP_017511858.1">
    <property type="nucleotide sequence ID" value="NZ_CP026544.1"/>
</dbReference>
<accession>A0A2L0X1M0</accession>
<dbReference type="GO" id="GO:0006635">
    <property type="term" value="P:fatty acid beta-oxidation"/>
    <property type="evidence" value="ECO:0007669"/>
    <property type="project" value="TreeGrafter"/>
</dbReference>
<dbReference type="PANTHER" id="PTHR11941">
    <property type="entry name" value="ENOYL-COA HYDRATASE-RELATED"/>
    <property type="match status" value="1"/>
</dbReference>
<dbReference type="InterPro" id="IPR001753">
    <property type="entry name" value="Enoyl-CoA_hydra/iso"/>
</dbReference>
<dbReference type="Proteomes" id="UP000253772">
    <property type="component" value="Chromosome c2"/>
</dbReference>
<dbReference type="SUPFAM" id="SSF52096">
    <property type="entry name" value="ClpP/crotonase"/>
    <property type="match status" value="1"/>
</dbReference>
<dbReference type="AlphaFoldDB" id="A0A2L0X1M0"/>
<evidence type="ECO:0000313" key="1">
    <source>
        <dbReference type="EMBL" id="QBP12779.1"/>
    </source>
</evidence>
<dbReference type="Pfam" id="PF00378">
    <property type="entry name" value="ECH_1"/>
    <property type="match status" value="1"/>
</dbReference>
<dbReference type="NCBIfam" id="NF006699">
    <property type="entry name" value="PRK09245.1"/>
    <property type="match status" value="1"/>
</dbReference>
<dbReference type="InterPro" id="IPR029045">
    <property type="entry name" value="ClpP/crotonase-like_dom_sf"/>
</dbReference>
<dbReference type="PANTHER" id="PTHR11941:SF54">
    <property type="entry name" value="ENOYL-COA HYDRATASE, MITOCHONDRIAL"/>
    <property type="match status" value="1"/>
</dbReference>
<evidence type="ECO:0000313" key="2">
    <source>
        <dbReference type="Proteomes" id="UP000253772"/>
    </source>
</evidence>